<feature type="region of interest" description="Disordered" evidence="1">
    <location>
        <begin position="44"/>
        <end position="78"/>
    </location>
</feature>
<keyword evidence="3" id="KW-1185">Reference proteome</keyword>
<accession>A0ABX5EKS5</accession>
<gene>
    <name evidence="2" type="ORF">CLV36_11310</name>
</gene>
<protein>
    <submittedName>
        <fullName evidence="2">Uncharacterized protein</fullName>
    </submittedName>
</protein>
<sequence>MNGVCNMSSITIDLDQGLAWSERLAQFRVELEQISAYIKEDGQDGTAVVENGPTTAYTKEDRSELSTESLHEQNEPAHAVSQLDFRTLNVDSQADEPVQARVFFQNRPVMMFKRARMVEHPSSVALRPKARGAIKELHHLSEQVEQQLKHGKIDKDQLVKLNKKLGEFQINYGHIAAVAVTISAMISGLNDLIELIQKLQP</sequence>
<dbReference type="EMBL" id="PVTZ01000013">
    <property type="protein sequence ID" value="PRZ12472.1"/>
    <property type="molecule type" value="Genomic_DNA"/>
</dbReference>
<proteinExistence type="predicted"/>
<feature type="compositionally biased region" description="Basic and acidic residues" evidence="1">
    <location>
        <begin position="58"/>
        <end position="75"/>
    </location>
</feature>
<reference evidence="2 3" key="1">
    <citation type="submission" date="2018-03" db="EMBL/GenBank/DDBJ databases">
        <title>Genomic Encyclopedia of Archaeal and Bacterial Type Strains, Phase II (KMG-II): from individual species to whole genera.</title>
        <authorList>
            <person name="Goeker M."/>
        </authorList>
    </citation>
    <scope>NUCLEOTIDE SEQUENCE [LARGE SCALE GENOMIC DNA]</scope>
    <source>
        <strain evidence="2 3">RHA1</strain>
    </source>
</reference>
<evidence type="ECO:0000313" key="3">
    <source>
        <dbReference type="Proteomes" id="UP000238836"/>
    </source>
</evidence>
<comment type="caution">
    <text evidence="2">The sequence shown here is derived from an EMBL/GenBank/DDBJ whole genome shotgun (WGS) entry which is preliminary data.</text>
</comment>
<organism evidence="2 3">
    <name type="scientific">Laceyella sediminis</name>
    <dbReference type="NCBI Taxonomy" id="573074"/>
    <lineage>
        <taxon>Bacteria</taxon>
        <taxon>Bacillati</taxon>
        <taxon>Bacillota</taxon>
        <taxon>Bacilli</taxon>
        <taxon>Bacillales</taxon>
        <taxon>Thermoactinomycetaceae</taxon>
        <taxon>Laceyella</taxon>
    </lineage>
</organism>
<evidence type="ECO:0000313" key="2">
    <source>
        <dbReference type="EMBL" id="PRZ12472.1"/>
    </source>
</evidence>
<name>A0ABX5EKS5_9BACL</name>
<evidence type="ECO:0000256" key="1">
    <source>
        <dbReference type="SAM" id="MobiDB-lite"/>
    </source>
</evidence>
<dbReference type="Proteomes" id="UP000238836">
    <property type="component" value="Unassembled WGS sequence"/>
</dbReference>